<feature type="region of interest" description="Disordered" evidence="1">
    <location>
        <begin position="1"/>
        <end position="61"/>
    </location>
</feature>
<gene>
    <name evidence="2" type="ORF">Bca52824_091966</name>
</gene>
<dbReference type="AlphaFoldDB" id="A0A8X7NSI9"/>
<feature type="compositionally biased region" description="Polar residues" evidence="1">
    <location>
        <begin position="7"/>
        <end position="17"/>
    </location>
</feature>
<protein>
    <submittedName>
        <fullName evidence="2">Uncharacterized protein</fullName>
    </submittedName>
</protein>
<organism evidence="2 3">
    <name type="scientific">Brassica carinata</name>
    <name type="common">Ethiopian mustard</name>
    <name type="synonym">Abyssinian cabbage</name>
    <dbReference type="NCBI Taxonomy" id="52824"/>
    <lineage>
        <taxon>Eukaryota</taxon>
        <taxon>Viridiplantae</taxon>
        <taxon>Streptophyta</taxon>
        <taxon>Embryophyta</taxon>
        <taxon>Tracheophyta</taxon>
        <taxon>Spermatophyta</taxon>
        <taxon>Magnoliopsida</taxon>
        <taxon>eudicotyledons</taxon>
        <taxon>Gunneridae</taxon>
        <taxon>Pentapetalae</taxon>
        <taxon>rosids</taxon>
        <taxon>malvids</taxon>
        <taxon>Brassicales</taxon>
        <taxon>Brassicaceae</taxon>
        <taxon>Brassiceae</taxon>
        <taxon>Brassica</taxon>
    </lineage>
</organism>
<evidence type="ECO:0000313" key="3">
    <source>
        <dbReference type="Proteomes" id="UP000886595"/>
    </source>
</evidence>
<reference evidence="2 3" key="1">
    <citation type="submission" date="2020-02" db="EMBL/GenBank/DDBJ databases">
        <authorList>
            <person name="Ma Q."/>
            <person name="Huang Y."/>
            <person name="Song X."/>
            <person name="Pei D."/>
        </authorList>
    </citation>
    <scope>NUCLEOTIDE SEQUENCE [LARGE SCALE GENOMIC DNA]</scope>
    <source>
        <strain evidence="2">Sxm20200214</strain>
        <tissue evidence="2">Leaf</tissue>
    </source>
</reference>
<proteinExistence type="predicted"/>
<keyword evidence="3" id="KW-1185">Reference proteome</keyword>
<dbReference type="Proteomes" id="UP000886595">
    <property type="component" value="Unassembled WGS sequence"/>
</dbReference>
<evidence type="ECO:0000313" key="2">
    <source>
        <dbReference type="EMBL" id="KAG2238795.1"/>
    </source>
</evidence>
<dbReference type="EMBL" id="JAAMPC010001610">
    <property type="protein sequence ID" value="KAG2238795.1"/>
    <property type="molecule type" value="Genomic_DNA"/>
</dbReference>
<feature type="compositionally biased region" description="Basic and acidic residues" evidence="1">
    <location>
        <begin position="36"/>
        <end position="61"/>
    </location>
</feature>
<name>A0A8X7NSI9_BRACI</name>
<comment type="caution">
    <text evidence="2">The sequence shown here is derived from an EMBL/GenBank/DDBJ whole genome shotgun (WGS) entry which is preliminary data.</text>
</comment>
<sequence>MIESASRDSPVNRTVSMDSEELTKTTCVFSVGVESRSGKEIEKPTTKDEKDRPRTKESMRL</sequence>
<evidence type="ECO:0000256" key="1">
    <source>
        <dbReference type="SAM" id="MobiDB-lite"/>
    </source>
</evidence>
<accession>A0A8X7NSI9</accession>